<dbReference type="PANTHER" id="PTHR43727:SF1">
    <property type="entry name" value="CARBOXYNORSPERMIDINE_CARBOXYSPERMIDINE DECARBOXYLASE"/>
    <property type="match status" value="1"/>
</dbReference>
<dbReference type="CDD" id="cd06829">
    <property type="entry name" value="PLPDE_III_CANSDC"/>
    <property type="match status" value="1"/>
</dbReference>
<dbReference type="GO" id="GO:0009089">
    <property type="term" value="P:lysine biosynthetic process via diaminopimelate"/>
    <property type="evidence" value="ECO:0007669"/>
    <property type="project" value="TreeGrafter"/>
</dbReference>
<evidence type="ECO:0000256" key="10">
    <source>
        <dbReference type="ARBA" id="ARBA00047389"/>
    </source>
</evidence>
<dbReference type="Gene3D" id="2.40.37.10">
    <property type="entry name" value="Lyase, Ornithine Decarboxylase, Chain A, domain 1"/>
    <property type="match status" value="1"/>
</dbReference>
<feature type="binding site" evidence="12">
    <location>
        <position position="277"/>
    </location>
    <ligand>
        <name>substrate</name>
    </ligand>
</feature>
<dbReference type="PANTHER" id="PTHR43727">
    <property type="entry name" value="DIAMINOPIMELATE DECARBOXYLASE"/>
    <property type="match status" value="1"/>
</dbReference>
<reference evidence="14 15" key="1">
    <citation type="submission" date="2016-12" db="EMBL/GenBank/DDBJ databases">
        <title>Isolation and genomic insights into novel planktonic Zetaproteobacteria from stratified waters of the Chesapeake Bay.</title>
        <authorList>
            <person name="McAllister S.M."/>
            <person name="Kato S."/>
            <person name="Chan C.S."/>
            <person name="Chiu B.K."/>
            <person name="Field E.K."/>
        </authorList>
    </citation>
    <scope>NUCLEOTIDE SEQUENCE [LARGE SCALE GENOMIC DNA]</scope>
    <source>
        <strain evidence="14 15">CP-8</strain>
    </source>
</reference>
<evidence type="ECO:0000256" key="3">
    <source>
        <dbReference type="ARBA" id="ARBA00013633"/>
    </source>
</evidence>
<dbReference type="NCBIfam" id="TIGR01047">
    <property type="entry name" value="nspC"/>
    <property type="match status" value="1"/>
</dbReference>
<comment type="function">
    <text evidence="11">Catalyzes the decarboxylation of carboxynorspermidine and carboxyspermidine.</text>
</comment>
<dbReference type="AlphaFoldDB" id="A0A2K8L1U7"/>
<proteinExistence type="inferred from homology"/>
<keyword evidence="4 11" id="KW-0210">Decarboxylase</keyword>
<feature type="domain" description="Orn/DAP/Arg decarboxylase 2 C-terminal" evidence="13">
    <location>
        <begin position="245"/>
        <end position="333"/>
    </location>
</feature>
<comment type="subcellular location">
    <subcellularLocation>
        <location evidence="11">Cytoplasm</location>
    </subcellularLocation>
</comment>
<comment type="catalytic activity">
    <reaction evidence="10 11">
        <text>carboxynorspermidine + H(+) = norspermidine + CO2</text>
        <dbReference type="Rhea" id="RHEA:34099"/>
        <dbReference type="ChEBI" id="CHEBI:15378"/>
        <dbReference type="ChEBI" id="CHEBI:16526"/>
        <dbReference type="ChEBI" id="CHEBI:57920"/>
        <dbReference type="ChEBI" id="CHEBI:65070"/>
        <dbReference type="EC" id="4.1.1.96"/>
    </reaction>
</comment>
<dbReference type="InterPro" id="IPR029066">
    <property type="entry name" value="PLP-binding_barrel"/>
</dbReference>
<organism evidence="14 15">
    <name type="scientific">Mariprofundus ferrinatatus</name>
    <dbReference type="NCBI Taxonomy" id="1921087"/>
    <lineage>
        <taxon>Bacteria</taxon>
        <taxon>Pseudomonadati</taxon>
        <taxon>Pseudomonadota</taxon>
        <taxon>Candidatius Mariprofundia</taxon>
        <taxon>Mariprofundales</taxon>
        <taxon>Mariprofundaceae</taxon>
        <taxon>Mariprofundus</taxon>
    </lineage>
</organism>
<gene>
    <name evidence="14" type="ORF">Ga0123462_0425</name>
</gene>
<dbReference type="PIRSF" id="PIRSF038941">
    <property type="entry name" value="NspC"/>
    <property type="match status" value="1"/>
</dbReference>
<comment type="subunit">
    <text evidence="11">Homodimer.</text>
</comment>
<dbReference type="InterPro" id="IPR022643">
    <property type="entry name" value="De-COase2_C"/>
</dbReference>
<keyword evidence="11" id="KW-0963">Cytoplasm</keyword>
<dbReference type="GO" id="GO:0045312">
    <property type="term" value="P:nor-spermidine biosynthetic process"/>
    <property type="evidence" value="ECO:0007669"/>
    <property type="project" value="InterPro"/>
</dbReference>
<dbReference type="GO" id="GO:0008295">
    <property type="term" value="P:spermidine biosynthetic process"/>
    <property type="evidence" value="ECO:0007669"/>
    <property type="project" value="UniProtKB-KW"/>
</dbReference>
<keyword evidence="7 11" id="KW-0456">Lyase</keyword>
<evidence type="ECO:0000256" key="4">
    <source>
        <dbReference type="ARBA" id="ARBA00022793"/>
    </source>
</evidence>
<keyword evidence="5 11" id="KW-0663">Pyridoxal phosphate</keyword>
<dbReference type="OrthoDB" id="9804410at2"/>
<evidence type="ECO:0000256" key="9">
    <source>
        <dbReference type="ARBA" id="ARBA00047351"/>
    </source>
</evidence>
<evidence type="ECO:0000256" key="6">
    <source>
        <dbReference type="ARBA" id="ARBA00023066"/>
    </source>
</evidence>
<dbReference type="FunFam" id="3.20.20.10:FF:000012">
    <property type="entry name" value="Carboxynorspermidine/carboxyspermidine decarboxylase"/>
    <property type="match status" value="1"/>
</dbReference>
<evidence type="ECO:0000256" key="7">
    <source>
        <dbReference type="ARBA" id="ARBA00023239"/>
    </source>
</evidence>
<evidence type="ECO:0000256" key="2">
    <source>
        <dbReference type="ARBA" id="ARBA00012259"/>
    </source>
</evidence>
<evidence type="ECO:0000313" key="14">
    <source>
        <dbReference type="EMBL" id="ATX81300.1"/>
    </source>
</evidence>
<dbReference type="EMBL" id="CP018800">
    <property type="protein sequence ID" value="ATX81300.1"/>
    <property type="molecule type" value="Genomic_DNA"/>
</dbReference>
<dbReference type="SUPFAM" id="SSF50621">
    <property type="entry name" value="Alanine racemase C-terminal domain-like"/>
    <property type="match status" value="1"/>
</dbReference>
<evidence type="ECO:0000256" key="11">
    <source>
        <dbReference type="PIRNR" id="PIRNR038941"/>
    </source>
</evidence>
<dbReference type="Pfam" id="PF00278">
    <property type="entry name" value="Orn_DAP_Arg_deC"/>
    <property type="match status" value="1"/>
</dbReference>
<evidence type="ECO:0000313" key="15">
    <source>
        <dbReference type="Proteomes" id="UP000231637"/>
    </source>
</evidence>
<dbReference type="GO" id="GO:0005737">
    <property type="term" value="C:cytoplasm"/>
    <property type="evidence" value="ECO:0007669"/>
    <property type="project" value="UniProtKB-SubCell"/>
</dbReference>
<comment type="cofactor">
    <cofactor evidence="1 11">
        <name>pyridoxal 5'-phosphate</name>
        <dbReference type="ChEBI" id="CHEBI:597326"/>
    </cofactor>
</comment>
<comment type="catalytic activity">
    <reaction evidence="9 11">
        <text>carboxyspermidine + H(+) = spermidine + CO2</text>
        <dbReference type="Rhea" id="RHEA:34095"/>
        <dbReference type="ChEBI" id="CHEBI:15378"/>
        <dbReference type="ChEBI" id="CHEBI:16526"/>
        <dbReference type="ChEBI" id="CHEBI:57834"/>
        <dbReference type="ChEBI" id="CHEBI:65072"/>
        <dbReference type="EC" id="4.1.1.96"/>
    </reaction>
</comment>
<evidence type="ECO:0000256" key="5">
    <source>
        <dbReference type="ARBA" id="ARBA00022898"/>
    </source>
</evidence>
<keyword evidence="6 11" id="KW-0745">Spermidine biosynthesis</keyword>
<dbReference type="EC" id="4.1.1.96" evidence="2 11"/>
<dbReference type="KEGG" id="mfn:Ga0123462_0425"/>
<dbReference type="Gene3D" id="3.20.20.10">
    <property type="entry name" value="Alanine racemase"/>
    <property type="match status" value="1"/>
</dbReference>
<dbReference type="Proteomes" id="UP000231637">
    <property type="component" value="Chromosome"/>
</dbReference>
<protein>
    <recommendedName>
        <fullName evidence="3 11">Carboxynorspermidine/carboxyspermidine decarboxylase</fullName>
        <shortName evidence="11">CANS DC/CAS DC</shortName>
        <shortName evidence="11">CANSDC/CASDC</shortName>
        <ecNumber evidence="2 11">4.1.1.96</ecNumber>
    </recommendedName>
</protein>
<sequence>MSFDLSKVPSPCYLLEEEMLISNLKVLKLVQEQSGCKIILALKGFAMWSTFELIKQYLHGCTASSLWELKLSDEKFGAENHIYSAAYREDEFDEICSMAGHIVFNSVNQWQLFGPKALAAGISCGIRVNPGISEVATDLYNPCFSGSRLGVRPEHLKGKDLSGIEGLHAHALCENLADSSVALIDAFEAKFADYIPNLKWVNFGGGHLMTHKDYDVKKLVERIKAFKEKWSVEVYLEPGGAIGWRTGPLITSVLDIVPTDQLPVAILDISATAHMPDVLEMPYRPAISSAGEANEKEHTYRLGGTSCLAGDVIGDYSFDTPLEIGSRLIFEDMIHYTMVKTTMFNGVRHPDIGIWRKNGEFELVRRFSYEDFRDRLS</sequence>
<name>A0A2K8L1U7_9PROT</name>
<dbReference type="FunFam" id="2.40.37.10:FF:000013">
    <property type="entry name" value="Carboxynorspermidine decarboxylase"/>
    <property type="match status" value="1"/>
</dbReference>
<dbReference type="InterPro" id="IPR009006">
    <property type="entry name" value="Ala_racemase/Decarboxylase_C"/>
</dbReference>
<keyword evidence="11" id="KW-0620">Polyamine biosynthesis</keyword>
<evidence type="ECO:0000256" key="12">
    <source>
        <dbReference type="PIRSR" id="PIRSR038941-1"/>
    </source>
</evidence>
<dbReference type="GO" id="GO:0008836">
    <property type="term" value="F:diaminopimelate decarboxylase activity"/>
    <property type="evidence" value="ECO:0007669"/>
    <property type="project" value="TreeGrafter"/>
</dbReference>
<comment type="similarity">
    <text evidence="8 11">Belongs to the Orn/Lys/Arg decarboxylase class-II family. NspC subfamily.</text>
</comment>
<dbReference type="RefSeq" id="WP_100264780.1">
    <property type="nucleotide sequence ID" value="NZ_CP018800.1"/>
</dbReference>
<accession>A0A2K8L1U7</accession>
<dbReference type="InterPro" id="IPR005730">
    <property type="entry name" value="Nsp_de-COase"/>
</dbReference>
<evidence type="ECO:0000259" key="13">
    <source>
        <dbReference type="Pfam" id="PF00278"/>
    </source>
</evidence>
<dbReference type="SUPFAM" id="SSF51419">
    <property type="entry name" value="PLP-binding barrel"/>
    <property type="match status" value="1"/>
</dbReference>
<evidence type="ECO:0000256" key="1">
    <source>
        <dbReference type="ARBA" id="ARBA00001933"/>
    </source>
</evidence>
<evidence type="ECO:0000256" key="8">
    <source>
        <dbReference type="ARBA" id="ARBA00025802"/>
    </source>
</evidence>
<keyword evidence="15" id="KW-1185">Reference proteome</keyword>